<dbReference type="EMBL" id="MNPL01020011">
    <property type="protein sequence ID" value="OQR69735.1"/>
    <property type="molecule type" value="Genomic_DNA"/>
</dbReference>
<evidence type="ECO:0000313" key="7">
    <source>
        <dbReference type="EMBL" id="OQR69735.1"/>
    </source>
</evidence>
<dbReference type="Proteomes" id="UP000192247">
    <property type="component" value="Unassembled WGS sequence"/>
</dbReference>
<dbReference type="GO" id="GO:0016829">
    <property type="term" value="F:lyase activity"/>
    <property type="evidence" value="ECO:0007669"/>
    <property type="project" value="UniProtKB-KW"/>
</dbReference>
<evidence type="ECO:0000313" key="8">
    <source>
        <dbReference type="Proteomes" id="UP000192247"/>
    </source>
</evidence>
<sequence>MTKYFCEIFGDMLCTDIVDDHMTELPSPHQLKGKILI</sequence>
<evidence type="ECO:0000259" key="6">
    <source>
        <dbReference type="Pfam" id="PF00388"/>
    </source>
</evidence>
<organism evidence="7 8">
    <name type="scientific">Tropilaelaps mercedesae</name>
    <dbReference type="NCBI Taxonomy" id="418985"/>
    <lineage>
        <taxon>Eukaryota</taxon>
        <taxon>Metazoa</taxon>
        <taxon>Ecdysozoa</taxon>
        <taxon>Arthropoda</taxon>
        <taxon>Chelicerata</taxon>
        <taxon>Arachnida</taxon>
        <taxon>Acari</taxon>
        <taxon>Parasitiformes</taxon>
        <taxon>Mesostigmata</taxon>
        <taxon>Gamasina</taxon>
        <taxon>Dermanyssoidea</taxon>
        <taxon>Laelapidae</taxon>
        <taxon>Tropilaelaps</taxon>
    </lineage>
</organism>
<comment type="catalytic activity">
    <reaction evidence="1">
        <text>an N-(acyl)-sphingosylphosphoethanolamine = an N-(acyl)-sphingosyl-1,3-cyclic phosphate + ethanolamine</text>
        <dbReference type="Rhea" id="RHEA:60648"/>
        <dbReference type="ChEBI" id="CHEBI:57603"/>
        <dbReference type="ChEBI" id="CHEBI:143891"/>
        <dbReference type="ChEBI" id="CHEBI:143892"/>
    </reaction>
</comment>
<evidence type="ECO:0000256" key="4">
    <source>
        <dbReference type="ARBA" id="ARBA00023157"/>
    </source>
</evidence>
<name>A0A1V9X847_9ACAR</name>
<dbReference type="AlphaFoldDB" id="A0A1V9X847"/>
<keyword evidence="3" id="KW-0460">Magnesium</keyword>
<keyword evidence="4" id="KW-1015">Disulfide bond</keyword>
<dbReference type="InterPro" id="IPR000909">
    <property type="entry name" value="PLipase_C_PInositol-sp_X_dom"/>
</dbReference>
<comment type="caution">
    <text evidence="7">The sequence shown here is derived from an EMBL/GenBank/DDBJ whole genome shotgun (WGS) entry which is preliminary data.</text>
</comment>
<accession>A0A1V9X847</accession>
<dbReference type="Gene3D" id="3.20.20.190">
    <property type="entry name" value="Phosphatidylinositol (PI) phosphodiesterase"/>
    <property type="match status" value="1"/>
</dbReference>
<dbReference type="GO" id="GO:0008081">
    <property type="term" value="F:phosphoric diester hydrolase activity"/>
    <property type="evidence" value="ECO:0007669"/>
    <property type="project" value="InterPro"/>
</dbReference>
<feature type="non-terminal residue" evidence="7">
    <location>
        <position position="37"/>
    </location>
</feature>
<reference evidence="7 8" key="1">
    <citation type="journal article" date="2017" name="Gigascience">
        <title>Draft genome of the honey bee ectoparasitic mite, Tropilaelaps mercedesae, is shaped by the parasitic life history.</title>
        <authorList>
            <person name="Dong X."/>
            <person name="Armstrong S.D."/>
            <person name="Xia D."/>
            <person name="Makepeace B.L."/>
            <person name="Darby A.C."/>
            <person name="Kadowaki T."/>
        </authorList>
    </citation>
    <scope>NUCLEOTIDE SEQUENCE [LARGE SCALE GENOMIC DNA]</scope>
    <source>
        <strain evidence="7">Wuxi-XJTLU</strain>
    </source>
</reference>
<evidence type="ECO:0000256" key="1">
    <source>
        <dbReference type="ARBA" id="ARBA00000110"/>
    </source>
</evidence>
<evidence type="ECO:0000256" key="2">
    <source>
        <dbReference type="ARBA" id="ARBA00022723"/>
    </source>
</evidence>
<dbReference type="Pfam" id="PF00388">
    <property type="entry name" value="PI-PLC-X"/>
    <property type="match status" value="1"/>
</dbReference>
<evidence type="ECO:0000256" key="5">
    <source>
        <dbReference type="ARBA" id="ARBA00023239"/>
    </source>
</evidence>
<dbReference type="OrthoDB" id="269822at2759"/>
<keyword evidence="2" id="KW-0479">Metal-binding</keyword>
<dbReference type="InParanoid" id="A0A1V9X847"/>
<gene>
    <name evidence="7" type="ORF">BIW11_12079</name>
</gene>
<dbReference type="InterPro" id="IPR017946">
    <property type="entry name" value="PLC-like_Pdiesterase_TIM-brl"/>
</dbReference>
<keyword evidence="5" id="KW-0456">Lyase</keyword>
<feature type="domain" description="Phosphatidylinositol-specific phospholipase C X" evidence="6">
    <location>
        <begin position="1"/>
        <end position="37"/>
    </location>
</feature>
<proteinExistence type="predicted"/>
<keyword evidence="8" id="KW-1185">Reference proteome</keyword>
<dbReference type="GO" id="GO:0046872">
    <property type="term" value="F:metal ion binding"/>
    <property type="evidence" value="ECO:0007669"/>
    <property type="project" value="UniProtKB-KW"/>
</dbReference>
<dbReference type="GO" id="GO:0006629">
    <property type="term" value="P:lipid metabolic process"/>
    <property type="evidence" value="ECO:0007669"/>
    <property type="project" value="InterPro"/>
</dbReference>
<dbReference type="PROSITE" id="PS50007">
    <property type="entry name" value="PIPLC_X_DOMAIN"/>
    <property type="match status" value="1"/>
</dbReference>
<protein>
    <recommendedName>
        <fullName evidence="6">Phosphatidylinositol-specific phospholipase C X domain-containing protein</fullName>
    </recommendedName>
</protein>
<evidence type="ECO:0000256" key="3">
    <source>
        <dbReference type="ARBA" id="ARBA00022842"/>
    </source>
</evidence>
<dbReference type="SUPFAM" id="SSF51695">
    <property type="entry name" value="PLC-like phosphodiesterases"/>
    <property type="match status" value="1"/>
</dbReference>